<dbReference type="EMBL" id="OY660882">
    <property type="protein sequence ID" value="CAJ1081041.1"/>
    <property type="molecule type" value="Genomic_DNA"/>
</dbReference>
<evidence type="ECO:0000313" key="1">
    <source>
        <dbReference type="EMBL" id="CAJ1081041.1"/>
    </source>
</evidence>
<proteinExistence type="predicted"/>
<organism evidence="1 2">
    <name type="scientific">Xyrichtys novacula</name>
    <name type="common">Pearly razorfish</name>
    <name type="synonym">Hemipteronotus novacula</name>
    <dbReference type="NCBI Taxonomy" id="13765"/>
    <lineage>
        <taxon>Eukaryota</taxon>
        <taxon>Metazoa</taxon>
        <taxon>Chordata</taxon>
        <taxon>Craniata</taxon>
        <taxon>Vertebrata</taxon>
        <taxon>Euteleostomi</taxon>
        <taxon>Actinopterygii</taxon>
        <taxon>Neopterygii</taxon>
        <taxon>Teleostei</taxon>
        <taxon>Neoteleostei</taxon>
        <taxon>Acanthomorphata</taxon>
        <taxon>Eupercaria</taxon>
        <taxon>Labriformes</taxon>
        <taxon>Labridae</taxon>
        <taxon>Xyrichtys</taxon>
    </lineage>
</organism>
<sequence>MTYAGQNQMEASSPKNLLKMKAKTRIGETIIYSGHKDLGHDHTQGVALMMTPEATKALMAWEPVPSRLMSARFNSRGRKCTIIQCYTPTNVAEEQEKENFYSSLQSLIDRTLKRDLKIIMGDLNAKVGEDNAGKEFIMGRHGIGICNENGELFTDLCSFNDLVIGGTICPHKKIHKTTWISPDGKTEKQIDHITVSRKWRSLLDIRVKHGADVASNHQLLVATMRVKMRSFHTTTDRPHHKFNVQFLRKIRKKEEFNCKVKSNLETVAGLNETPVETHWTELRNTWMTMCAEVLGKKGREFKVWLTPETWEKIEQRKS</sequence>
<evidence type="ECO:0000313" key="2">
    <source>
        <dbReference type="Proteomes" id="UP001178508"/>
    </source>
</evidence>
<protein>
    <submittedName>
        <fullName evidence="1">Craniofacial development protein 2-like, partial</fullName>
    </submittedName>
</protein>
<dbReference type="PANTHER" id="PTHR23227:SF67">
    <property type="entry name" value="CRANIOFACIAL DEVELOPMENT PROTEIN 2-LIKE"/>
    <property type="match status" value="1"/>
</dbReference>
<keyword evidence="2" id="KW-1185">Reference proteome</keyword>
<gene>
    <name evidence="1" type="ORF">XNOV1_A001988</name>
</gene>
<dbReference type="CDD" id="cd09076">
    <property type="entry name" value="L1-EN"/>
    <property type="match status" value="1"/>
</dbReference>
<dbReference type="SUPFAM" id="SSF56219">
    <property type="entry name" value="DNase I-like"/>
    <property type="match status" value="1"/>
</dbReference>
<dbReference type="Gene3D" id="3.60.10.10">
    <property type="entry name" value="Endonuclease/exonuclease/phosphatase"/>
    <property type="match status" value="1"/>
</dbReference>
<dbReference type="PANTHER" id="PTHR23227">
    <property type="entry name" value="BUCENTAUR RELATED"/>
    <property type="match status" value="1"/>
</dbReference>
<dbReference type="AlphaFoldDB" id="A0AAV1H6G5"/>
<reference evidence="1" key="1">
    <citation type="submission" date="2023-08" db="EMBL/GenBank/DDBJ databases">
        <authorList>
            <person name="Alioto T."/>
            <person name="Alioto T."/>
            <person name="Gomez Garrido J."/>
        </authorList>
    </citation>
    <scope>NUCLEOTIDE SEQUENCE</scope>
</reference>
<dbReference type="InterPro" id="IPR027124">
    <property type="entry name" value="Swc5/CFDP1/2"/>
</dbReference>
<dbReference type="Proteomes" id="UP001178508">
    <property type="component" value="Chromosome 19"/>
</dbReference>
<dbReference type="InterPro" id="IPR036691">
    <property type="entry name" value="Endo/exonu/phosph_ase_sf"/>
</dbReference>
<name>A0AAV1H6G5_XYRNO</name>
<accession>A0AAV1H6G5</accession>